<organism evidence="6 7">
    <name type="scientific">Stenotrophomonas terrae</name>
    <dbReference type="NCBI Taxonomy" id="405446"/>
    <lineage>
        <taxon>Bacteria</taxon>
        <taxon>Pseudomonadati</taxon>
        <taxon>Pseudomonadota</taxon>
        <taxon>Gammaproteobacteria</taxon>
        <taxon>Lysobacterales</taxon>
        <taxon>Lysobacteraceae</taxon>
        <taxon>Stenotrophomonas</taxon>
    </lineage>
</organism>
<dbReference type="GO" id="GO:0008270">
    <property type="term" value="F:zinc ion binding"/>
    <property type="evidence" value="ECO:0007669"/>
    <property type="project" value="UniProtKB-KW"/>
</dbReference>
<dbReference type="Proteomes" id="UP000051863">
    <property type="component" value="Unassembled WGS sequence"/>
</dbReference>
<dbReference type="PATRIC" id="fig|405446.3.peg.2548"/>
<dbReference type="OrthoDB" id="6293663at2"/>
<keyword evidence="3" id="KW-0862">Zinc</keyword>
<protein>
    <recommendedName>
        <fullName evidence="5">RanBP2-type domain-containing protein</fullName>
    </recommendedName>
</protein>
<gene>
    <name evidence="6" type="ORF">ABB27_01545</name>
</gene>
<dbReference type="EMBL" id="LDJJ01000005">
    <property type="protein sequence ID" value="KRG72372.1"/>
    <property type="molecule type" value="Genomic_DNA"/>
</dbReference>
<evidence type="ECO:0000313" key="7">
    <source>
        <dbReference type="Proteomes" id="UP000051863"/>
    </source>
</evidence>
<evidence type="ECO:0000256" key="2">
    <source>
        <dbReference type="ARBA" id="ARBA00022771"/>
    </source>
</evidence>
<evidence type="ECO:0000313" key="6">
    <source>
        <dbReference type="EMBL" id="KRG72372.1"/>
    </source>
</evidence>
<name>A0A0R0D390_9GAMM</name>
<evidence type="ECO:0000256" key="3">
    <source>
        <dbReference type="ARBA" id="ARBA00022833"/>
    </source>
</evidence>
<keyword evidence="7" id="KW-1185">Reference proteome</keyword>
<dbReference type="PROSITE" id="PS50199">
    <property type="entry name" value="ZF_RANBP2_2"/>
    <property type="match status" value="1"/>
</dbReference>
<dbReference type="SUPFAM" id="SSF57802">
    <property type="entry name" value="Rubredoxin-like"/>
    <property type="match status" value="1"/>
</dbReference>
<accession>A0A0R0D390</accession>
<evidence type="ECO:0000256" key="1">
    <source>
        <dbReference type="ARBA" id="ARBA00022723"/>
    </source>
</evidence>
<dbReference type="AlphaFoldDB" id="A0A0R0D390"/>
<dbReference type="InterPro" id="IPR001876">
    <property type="entry name" value="Znf_RanBP2"/>
</dbReference>
<dbReference type="PROSITE" id="PS01358">
    <property type="entry name" value="ZF_RANBP2_1"/>
    <property type="match status" value="1"/>
</dbReference>
<keyword evidence="2" id="KW-0863">Zinc-finger</keyword>
<feature type="domain" description="RanBP2-type" evidence="5">
    <location>
        <begin position="1"/>
        <end position="29"/>
    </location>
</feature>
<reference evidence="6 7" key="1">
    <citation type="submission" date="2015-05" db="EMBL/GenBank/DDBJ databases">
        <title>Genome sequencing and analysis of members of genus Stenotrophomonas.</title>
        <authorList>
            <person name="Patil P.P."/>
            <person name="Midha S."/>
            <person name="Patil P.B."/>
        </authorList>
    </citation>
    <scope>NUCLEOTIDE SEQUENCE [LARGE SCALE GENOMIC DNA]</scope>
    <source>
        <strain evidence="6 7">DSM 18941</strain>
    </source>
</reference>
<proteinExistence type="predicted"/>
<comment type="caution">
    <text evidence="6">The sequence shown here is derived from an EMBL/GenBank/DDBJ whole genome shotgun (WGS) entry which is preliminary data.</text>
</comment>
<sequence>MGTWTCSNCKEVNEDSFDQCWKCGTHADGAPPPRGYQREESTSWTQPPRLIECPRCPGMRMEFIGRKRFHEGSQSMPFLLGDIGELFVNREEFDLHACPSCGKVELFLSDRAR</sequence>
<evidence type="ECO:0000256" key="4">
    <source>
        <dbReference type="SAM" id="MobiDB-lite"/>
    </source>
</evidence>
<keyword evidence="1" id="KW-0479">Metal-binding</keyword>
<dbReference type="RefSeq" id="WP_057626464.1">
    <property type="nucleotide sequence ID" value="NZ_LDJJ01000005.1"/>
</dbReference>
<feature type="region of interest" description="Disordered" evidence="4">
    <location>
        <begin position="28"/>
        <end position="47"/>
    </location>
</feature>
<evidence type="ECO:0000259" key="5">
    <source>
        <dbReference type="PROSITE" id="PS50199"/>
    </source>
</evidence>